<gene>
    <name evidence="5" type="primary">TPS3</name>
    <name evidence="5" type="ORF">LTR05_000717</name>
</gene>
<comment type="caution">
    <text evidence="5">The sequence shown here is derived from an EMBL/GenBank/DDBJ whole genome shotgun (WGS) entry which is preliminary data.</text>
</comment>
<accession>A0AAN7T6H0</accession>
<evidence type="ECO:0000256" key="3">
    <source>
        <dbReference type="SAM" id="MobiDB-lite"/>
    </source>
</evidence>
<feature type="compositionally biased region" description="Low complexity" evidence="3">
    <location>
        <begin position="22"/>
        <end position="31"/>
    </location>
</feature>
<dbReference type="NCBIfam" id="TIGR01484">
    <property type="entry name" value="HAD-SF-IIB"/>
    <property type="match status" value="1"/>
</dbReference>
<dbReference type="Proteomes" id="UP001309876">
    <property type="component" value="Unassembled WGS sequence"/>
</dbReference>
<dbReference type="Gene3D" id="3.30.70.1020">
    <property type="entry name" value="Trehalose-6-phosphate phosphatase related protein, domain 2"/>
    <property type="match status" value="1"/>
</dbReference>
<comment type="similarity">
    <text evidence="1">In the N-terminal section; belongs to the glycosyltransferase 20 family.</text>
</comment>
<dbReference type="InterPro" id="IPR023214">
    <property type="entry name" value="HAD_sf"/>
</dbReference>
<dbReference type="InterPro" id="IPR006379">
    <property type="entry name" value="HAD-SF_hydro_IIB"/>
</dbReference>
<dbReference type="Gene3D" id="3.40.50.1000">
    <property type="entry name" value="HAD superfamily/HAD-like"/>
    <property type="match status" value="1"/>
</dbReference>
<dbReference type="EMBL" id="JAVRRJ010000001">
    <property type="protein sequence ID" value="KAK5090544.1"/>
    <property type="molecule type" value="Genomic_DNA"/>
</dbReference>
<dbReference type="GO" id="GO:0005829">
    <property type="term" value="C:cytosol"/>
    <property type="evidence" value="ECO:0007669"/>
    <property type="project" value="TreeGrafter"/>
</dbReference>
<dbReference type="GO" id="GO:0005992">
    <property type="term" value="P:trehalose biosynthetic process"/>
    <property type="evidence" value="ECO:0007669"/>
    <property type="project" value="InterPro"/>
</dbReference>
<dbReference type="Gene3D" id="3.40.50.2000">
    <property type="entry name" value="Glycogen Phosphorylase B"/>
    <property type="match status" value="2"/>
</dbReference>
<evidence type="ECO:0000313" key="5">
    <source>
        <dbReference type="EMBL" id="KAK5090544.1"/>
    </source>
</evidence>
<name>A0AAN7T6H0_9EURO</name>
<dbReference type="InterPro" id="IPR003337">
    <property type="entry name" value="Trehalose_PPase"/>
</dbReference>
<dbReference type="SUPFAM" id="SSF53756">
    <property type="entry name" value="UDP-Glycosyltransferase/glycogen phosphorylase"/>
    <property type="match status" value="1"/>
</dbReference>
<protein>
    <submittedName>
        <fullName evidence="5">Trehalose-6-P synthase/phosphatase complex subunit</fullName>
    </submittedName>
</protein>
<organism evidence="5 6">
    <name type="scientific">Lithohypha guttulata</name>
    <dbReference type="NCBI Taxonomy" id="1690604"/>
    <lineage>
        <taxon>Eukaryota</taxon>
        <taxon>Fungi</taxon>
        <taxon>Dikarya</taxon>
        <taxon>Ascomycota</taxon>
        <taxon>Pezizomycotina</taxon>
        <taxon>Eurotiomycetes</taxon>
        <taxon>Chaetothyriomycetidae</taxon>
        <taxon>Chaetothyriales</taxon>
        <taxon>Trichomeriaceae</taxon>
        <taxon>Lithohypha</taxon>
    </lineage>
</organism>
<proteinExistence type="inferred from homology"/>
<dbReference type="GO" id="GO:0005946">
    <property type="term" value="C:alpha,alpha-trehalose-phosphate synthase complex (UDP-forming)"/>
    <property type="evidence" value="ECO:0007669"/>
    <property type="project" value="TreeGrafter"/>
</dbReference>
<dbReference type="PANTHER" id="PTHR10788:SF15">
    <property type="entry name" value="TREHALOSE SYNTHASE COMPLEX REGULATORY SUBUNIT TPS3-RELATED"/>
    <property type="match status" value="1"/>
</dbReference>
<dbReference type="GO" id="GO:0003825">
    <property type="term" value="F:alpha,alpha-trehalose-phosphate synthase (UDP-forming) activity"/>
    <property type="evidence" value="ECO:0007669"/>
    <property type="project" value="TreeGrafter"/>
</dbReference>
<evidence type="ECO:0000256" key="4">
    <source>
        <dbReference type="SAM" id="SignalP"/>
    </source>
</evidence>
<sequence>MVLLLAALTVPNTVAFHSLSDVDTTPTVSTSSKKEEESGQDYTTFNPHKDQQHARSQSLQFAPSLSQIGPIRAPAALAKTPGATTNLEDFFKPQNFQVVLPKKALIRNKSATSLQALVASEYQTKSWGKIDEVNQPQSLAESPPSQSIFEDTAISKDPIGAPPETSRTTPRTKIARRKKRDVEYTTSNYTIQPTTLGNAGLFSAITAIEDKGAFEDFFWVGTLGMPTDRLPQDVKEDITDKFLNDLDTFLVFLNDTDMNGHYENYCKNILFPMLHSQVPDVPKSKAYQDNSWSHYKKVNEAFADTIIKNYKEGDVVWVHDYHLLLVPNLVREKYPRAQIEIFRNLPSRLDLIAGMLGANMIGFQTEDFRYQFLQTCSRLLNIEATDHGLVLENGRFIDVFGIPMGIDINTMNMRRQLSEVKDNMKELSERFAGKHVIVSRDKLDGIHGLKHKLRGFAEFLDQYPQWEDKVVLVQIATSATQDIELRDTVNNLITEINGDWGDLNHQPIVYLNQEIDYPQYLALMSIADCMLVTSLSEGMNLTCHEFVVCQDGTSSLKGYAPLVCSEFIGAAKVFDSNTILVNPWHPRGIAAALDKALSMSHKERKQRWQQMFEVTQKYCAEYWFKTFTQSLEHAWKAHNARDPSTVPRLQMRELRKKYAVADKRLLVVDFEGTLTTWDSPKEPVITVPLKVIAMLNELLEDQKNIVYVMSEQSMDALQHMFRNVRVKGALPDAPSRLGLVAENGAFIRKPNTSEWTELVKLDISPWRKGVMDILGHYTTSIPGSSIKEIRSGIIFSYADAADHQDASHKAGELANQINEMCENLGVSATPTEKGLYIAPNHIDKRLACKAIEKEFYKKGGSGEPDFILVFGDSYEDECVFEWAHGIQDRNENIKVNTTVVGKRSTLARSAITQGPSGVLAALEKLAMVKDSKAA</sequence>
<dbReference type="InterPro" id="IPR036412">
    <property type="entry name" value="HAD-like_sf"/>
</dbReference>
<keyword evidence="6" id="KW-1185">Reference proteome</keyword>
<evidence type="ECO:0000256" key="2">
    <source>
        <dbReference type="ARBA" id="ARBA00006330"/>
    </source>
</evidence>
<dbReference type="Pfam" id="PF02358">
    <property type="entry name" value="Trehalose_PPase"/>
    <property type="match status" value="1"/>
</dbReference>
<comment type="similarity">
    <text evidence="2">In the C-terminal section; belongs to the trehalose phosphatase family.</text>
</comment>
<dbReference type="InterPro" id="IPR001830">
    <property type="entry name" value="Glyco_trans_20"/>
</dbReference>
<evidence type="ECO:0000256" key="1">
    <source>
        <dbReference type="ARBA" id="ARBA00005409"/>
    </source>
</evidence>
<dbReference type="PANTHER" id="PTHR10788">
    <property type="entry name" value="TREHALOSE-6-PHOSPHATE SYNTHASE"/>
    <property type="match status" value="1"/>
</dbReference>
<dbReference type="SUPFAM" id="SSF56784">
    <property type="entry name" value="HAD-like"/>
    <property type="match status" value="1"/>
</dbReference>
<evidence type="ECO:0000313" key="6">
    <source>
        <dbReference type="Proteomes" id="UP001309876"/>
    </source>
</evidence>
<feature type="region of interest" description="Disordered" evidence="3">
    <location>
        <begin position="22"/>
        <end position="60"/>
    </location>
</feature>
<dbReference type="CDD" id="cd03788">
    <property type="entry name" value="GT20_TPS"/>
    <property type="match status" value="1"/>
</dbReference>
<keyword evidence="4" id="KW-0732">Signal</keyword>
<reference evidence="5 6" key="1">
    <citation type="submission" date="2023-08" db="EMBL/GenBank/DDBJ databases">
        <title>Black Yeasts Isolated from many extreme environments.</title>
        <authorList>
            <person name="Coleine C."/>
            <person name="Stajich J.E."/>
            <person name="Selbmann L."/>
        </authorList>
    </citation>
    <scope>NUCLEOTIDE SEQUENCE [LARGE SCALE GENOMIC DNA]</scope>
    <source>
        <strain evidence="5 6">CCFEE 5910</strain>
    </source>
</reference>
<feature type="signal peptide" evidence="4">
    <location>
        <begin position="1"/>
        <end position="15"/>
    </location>
</feature>
<dbReference type="AlphaFoldDB" id="A0AAN7T6H0"/>
<feature type="chain" id="PRO_5043023094" evidence="4">
    <location>
        <begin position="16"/>
        <end position="934"/>
    </location>
</feature>
<dbReference type="GO" id="GO:0004805">
    <property type="term" value="F:trehalose-phosphatase activity"/>
    <property type="evidence" value="ECO:0007669"/>
    <property type="project" value="TreeGrafter"/>
</dbReference>
<dbReference type="Pfam" id="PF00982">
    <property type="entry name" value="Glyco_transf_20"/>
    <property type="match status" value="1"/>
</dbReference>